<keyword evidence="3" id="KW-1185">Reference proteome</keyword>
<sequence>MFHKYPNCGTSARSGSSDTATKTGSIGLATPHCAPPSGLRRFHQRYKIAQGVLSMEDKPTDPNFRLPKQIHHCCLMRKTYPRIAIFTCNKLFSSVVSQFSNFFCVNAVARFVSAQANTTAGGTPGDFTACCSVALTPRRCPYIFGLKPLPDKSVPVRSHALFKNSQCAAR</sequence>
<dbReference type="AlphaFoldDB" id="A0A9P4NVS8"/>
<organism evidence="2 3">
    <name type="scientific">Tothia fuscella</name>
    <dbReference type="NCBI Taxonomy" id="1048955"/>
    <lineage>
        <taxon>Eukaryota</taxon>
        <taxon>Fungi</taxon>
        <taxon>Dikarya</taxon>
        <taxon>Ascomycota</taxon>
        <taxon>Pezizomycotina</taxon>
        <taxon>Dothideomycetes</taxon>
        <taxon>Pleosporomycetidae</taxon>
        <taxon>Venturiales</taxon>
        <taxon>Cylindrosympodiaceae</taxon>
        <taxon>Tothia</taxon>
    </lineage>
</organism>
<accession>A0A9P4NVS8</accession>
<protein>
    <submittedName>
        <fullName evidence="2">Uncharacterized protein</fullName>
    </submittedName>
</protein>
<gene>
    <name evidence="2" type="ORF">EJ08DRAFT_695304</name>
</gene>
<feature type="compositionally biased region" description="Polar residues" evidence="1">
    <location>
        <begin position="8"/>
        <end position="24"/>
    </location>
</feature>
<dbReference type="EMBL" id="MU007025">
    <property type="protein sequence ID" value="KAF2432542.1"/>
    <property type="molecule type" value="Genomic_DNA"/>
</dbReference>
<dbReference type="Proteomes" id="UP000800235">
    <property type="component" value="Unassembled WGS sequence"/>
</dbReference>
<evidence type="ECO:0000313" key="3">
    <source>
        <dbReference type="Proteomes" id="UP000800235"/>
    </source>
</evidence>
<proteinExistence type="predicted"/>
<evidence type="ECO:0000313" key="2">
    <source>
        <dbReference type="EMBL" id="KAF2432542.1"/>
    </source>
</evidence>
<reference evidence="2" key="1">
    <citation type="journal article" date="2020" name="Stud. Mycol.">
        <title>101 Dothideomycetes genomes: a test case for predicting lifestyles and emergence of pathogens.</title>
        <authorList>
            <person name="Haridas S."/>
            <person name="Albert R."/>
            <person name="Binder M."/>
            <person name="Bloem J."/>
            <person name="Labutti K."/>
            <person name="Salamov A."/>
            <person name="Andreopoulos B."/>
            <person name="Baker S."/>
            <person name="Barry K."/>
            <person name="Bills G."/>
            <person name="Bluhm B."/>
            <person name="Cannon C."/>
            <person name="Castanera R."/>
            <person name="Culley D."/>
            <person name="Daum C."/>
            <person name="Ezra D."/>
            <person name="Gonzalez J."/>
            <person name="Henrissat B."/>
            <person name="Kuo A."/>
            <person name="Liang C."/>
            <person name="Lipzen A."/>
            <person name="Lutzoni F."/>
            <person name="Magnuson J."/>
            <person name="Mondo S."/>
            <person name="Nolan M."/>
            <person name="Ohm R."/>
            <person name="Pangilinan J."/>
            <person name="Park H.-J."/>
            <person name="Ramirez L."/>
            <person name="Alfaro M."/>
            <person name="Sun H."/>
            <person name="Tritt A."/>
            <person name="Yoshinaga Y."/>
            <person name="Zwiers L.-H."/>
            <person name="Turgeon B."/>
            <person name="Goodwin S."/>
            <person name="Spatafora J."/>
            <person name="Crous P."/>
            <person name="Grigoriev I."/>
        </authorList>
    </citation>
    <scope>NUCLEOTIDE SEQUENCE</scope>
    <source>
        <strain evidence="2">CBS 130266</strain>
    </source>
</reference>
<feature type="region of interest" description="Disordered" evidence="1">
    <location>
        <begin position="1"/>
        <end position="38"/>
    </location>
</feature>
<name>A0A9P4NVS8_9PEZI</name>
<comment type="caution">
    <text evidence="2">The sequence shown here is derived from an EMBL/GenBank/DDBJ whole genome shotgun (WGS) entry which is preliminary data.</text>
</comment>
<evidence type="ECO:0000256" key="1">
    <source>
        <dbReference type="SAM" id="MobiDB-lite"/>
    </source>
</evidence>